<dbReference type="AlphaFoldDB" id="A0A9D4BJL7"/>
<feature type="region of interest" description="Disordered" evidence="1">
    <location>
        <begin position="96"/>
        <end position="130"/>
    </location>
</feature>
<proteinExistence type="predicted"/>
<reference evidence="2" key="1">
    <citation type="journal article" date="2019" name="bioRxiv">
        <title>The Genome of the Zebra Mussel, Dreissena polymorpha: A Resource for Invasive Species Research.</title>
        <authorList>
            <person name="McCartney M.A."/>
            <person name="Auch B."/>
            <person name="Kono T."/>
            <person name="Mallez S."/>
            <person name="Zhang Y."/>
            <person name="Obille A."/>
            <person name="Becker A."/>
            <person name="Abrahante J.E."/>
            <person name="Garbe J."/>
            <person name="Badalamenti J.P."/>
            <person name="Herman A."/>
            <person name="Mangelson H."/>
            <person name="Liachko I."/>
            <person name="Sullivan S."/>
            <person name="Sone E.D."/>
            <person name="Koren S."/>
            <person name="Silverstein K.A.T."/>
            <person name="Beckman K.B."/>
            <person name="Gohl D.M."/>
        </authorList>
    </citation>
    <scope>NUCLEOTIDE SEQUENCE</scope>
    <source>
        <strain evidence="2">Duluth1</strain>
        <tissue evidence="2">Whole animal</tissue>
    </source>
</reference>
<evidence type="ECO:0000313" key="3">
    <source>
        <dbReference type="Proteomes" id="UP000828390"/>
    </source>
</evidence>
<protein>
    <submittedName>
        <fullName evidence="2">Uncharacterized protein</fullName>
    </submittedName>
</protein>
<comment type="caution">
    <text evidence="2">The sequence shown here is derived from an EMBL/GenBank/DDBJ whole genome shotgun (WGS) entry which is preliminary data.</text>
</comment>
<reference evidence="2" key="2">
    <citation type="submission" date="2020-11" db="EMBL/GenBank/DDBJ databases">
        <authorList>
            <person name="McCartney M.A."/>
            <person name="Auch B."/>
            <person name="Kono T."/>
            <person name="Mallez S."/>
            <person name="Becker A."/>
            <person name="Gohl D.M."/>
            <person name="Silverstein K.A.T."/>
            <person name="Koren S."/>
            <person name="Bechman K.B."/>
            <person name="Herman A."/>
            <person name="Abrahante J.E."/>
            <person name="Garbe J."/>
        </authorList>
    </citation>
    <scope>NUCLEOTIDE SEQUENCE</scope>
    <source>
        <strain evidence="2">Duluth1</strain>
        <tissue evidence="2">Whole animal</tissue>
    </source>
</reference>
<evidence type="ECO:0000313" key="2">
    <source>
        <dbReference type="EMBL" id="KAH3697312.1"/>
    </source>
</evidence>
<keyword evidence="3" id="KW-1185">Reference proteome</keyword>
<organism evidence="2 3">
    <name type="scientific">Dreissena polymorpha</name>
    <name type="common">Zebra mussel</name>
    <name type="synonym">Mytilus polymorpha</name>
    <dbReference type="NCBI Taxonomy" id="45954"/>
    <lineage>
        <taxon>Eukaryota</taxon>
        <taxon>Metazoa</taxon>
        <taxon>Spiralia</taxon>
        <taxon>Lophotrochozoa</taxon>
        <taxon>Mollusca</taxon>
        <taxon>Bivalvia</taxon>
        <taxon>Autobranchia</taxon>
        <taxon>Heteroconchia</taxon>
        <taxon>Euheterodonta</taxon>
        <taxon>Imparidentia</taxon>
        <taxon>Neoheterodontei</taxon>
        <taxon>Myida</taxon>
        <taxon>Dreissenoidea</taxon>
        <taxon>Dreissenidae</taxon>
        <taxon>Dreissena</taxon>
    </lineage>
</organism>
<name>A0A9D4BJL7_DREPO</name>
<accession>A0A9D4BJL7</accession>
<dbReference type="EMBL" id="JAIWYP010000016">
    <property type="protein sequence ID" value="KAH3697312.1"/>
    <property type="molecule type" value="Genomic_DNA"/>
</dbReference>
<evidence type="ECO:0000256" key="1">
    <source>
        <dbReference type="SAM" id="MobiDB-lite"/>
    </source>
</evidence>
<dbReference type="Proteomes" id="UP000828390">
    <property type="component" value="Unassembled WGS sequence"/>
</dbReference>
<gene>
    <name evidence="2" type="ORF">DPMN_084810</name>
</gene>
<sequence>MSSLRRQSRTRIVQKTKNVKRCANCDGKHSAAYKGCPEYLKYQTLINNKNLRVTNQYIHNIEVRNKRTNLGQLAKQLVGKSEVEILTILQNKFPDNEAEHQTTTTNPTLPVHPTPTDQNNDQQGNNNTNIGRMKNQRVHLLTYLGTDHV</sequence>
<feature type="compositionally biased region" description="Low complexity" evidence="1">
    <location>
        <begin position="116"/>
        <end position="129"/>
    </location>
</feature>